<evidence type="ECO:0000313" key="2">
    <source>
        <dbReference type="EMBL" id="GLC31081.1"/>
    </source>
</evidence>
<comment type="caution">
    <text evidence="2">The sequence shown here is derived from an EMBL/GenBank/DDBJ whole genome shotgun (WGS) entry which is preliminary data.</text>
</comment>
<evidence type="ECO:0000256" key="1">
    <source>
        <dbReference type="SAM" id="Phobius"/>
    </source>
</evidence>
<reference evidence="2 3" key="1">
    <citation type="journal article" date="2024" name="Int. J. Syst. Evol. Microbiol.">
        <title>Clostridium omnivorum sp. nov., isolated from anoxic soil under the treatment of reductive soil disinfestation.</title>
        <authorList>
            <person name="Ueki A."/>
            <person name="Tonouchi A."/>
            <person name="Kaku N."/>
            <person name="Honma S."/>
            <person name="Ueki K."/>
        </authorList>
    </citation>
    <scope>NUCLEOTIDE SEQUENCE [LARGE SCALE GENOMIC DNA]</scope>
    <source>
        <strain evidence="2 3">E14</strain>
    </source>
</reference>
<dbReference type="Gene3D" id="1.10.1760.20">
    <property type="match status" value="1"/>
</dbReference>
<feature type="transmembrane region" description="Helical" evidence="1">
    <location>
        <begin position="45"/>
        <end position="65"/>
    </location>
</feature>
<feature type="transmembrane region" description="Helical" evidence="1">
    <location>
        <begin position="16"/>
        <end position="33"/>
    </location>
</feature>
<gene>
    <name evidence="2" type="ORF">bsdE14_24910</name>
</gene>
<feature type="transmembrane region" description="Helical" evidence="1">
    <location>
        <begin position="106"/>
        <end position="127"/>
    </location>
</feature>
<keyword evidence="3" id="KW-1185">Reference proteome</keyword>
<keyword evidence="1" id="KW-0472">Membrane</keyword>
<protein>
    <submittedName>
        <fullName evidence="2">Transporter</fullName>
    </submittedName>
</protein>
<sequence>MQQKQSIKQISSVNKITISGIVMALYIVIMYFTQGFSFGQYQIRLATSLYGLSAIYPFLIVPLGFSNLLSNTLMGGLGIFDMLGGFLVGVLTSFLVYLIRKNNLNDCFIAIPVILVPGLVVPIWLSYVLHVPYIVLATSLCIGQIIPGIVAVVLVNQLKNKLK</sequence>
<feature type="transmembrane region" description="Helical" evidence="1">
    <location>
        <begin position="133"/>
        <end position="155"/>
    </location>
</feature>
<evidence type="ECO:0000313" key="3">
    <source>
        <dbReference type="Proteomes" id="UP001208567"/>
    </source>
</evidence>
<name>A0ABQ5N7H2_9CLOT</name>
<dbReference type="Pfam" id="PF06177">
    <property type="entry name" value="QueT"/>
    <property type="match status" value="1"/>
</dbReference>
<dbReference type="Proteomes" id="UP001208567">
    <property type="component" value="Unassembled WGS sequence"/>
</dbReference>
<accession>A0ABQ5N7H2</accession>
<dbReference type="EMBL" id="BRXR01000001">
    <property type="protein sequence ID" value="GLC31081.1"/>
    <property type="molecule type" value="Genomic_DNA"/>
</dbReference>
<proteinExistence type="predicted"/>
<keyword evidence="1" id="KW-1133">Transmembrane helix</keyword>
<feature type="transmembrane region" description="Helical" evidence="1">
    <location>
        <begin position="77"/>
        <end position="99"/>
    </location>
</feature>
<keyword evidence="1" id="KW-0812">Transmembrane</keyword>
<dbReference type="InterPro" id="IPR010387">
    <property type="entry name" value="QueT"/>
</dbReference>
<dbReference type="RefSeq" id="WP_264850360.1">
    <property type="nucleotide sequence ID" value="NZ_BRXR01000001.1"/>
</dbReference>
<organism evidence="2 3">
    <name type="scientific">Clostridium omnivorum</name>
    <dbReference type="NCBI Taxonomy" id="1604902"/>
    <lineage>
        <taxon>Bacteria</taxon>
        <taxon>Bacillati</taxon>
        <taxon>Bacillota</taxon>
        <taxon>Clostridia</taxon>
        <taxon>Eubacteriales</taxon>
        <taxon>Clostridiaceae</taxon>
        <taxon>Clostridium</taxon>
    </lineage>
</organism>